<dbReference type="KEGG" id="mng:MNEG_2119"/>
<dbReference type="SUPFAM" id="SSF55785">
    <property type="entry name" value="PYP-like sensor domain (PAS domain)"/>
    <property type="match status" value="1"/>
</dbReference>
<protein>
    <recommendedName>
        <fullName evidence="1">MEKHLA domain-containing protein</fullName>
    </recommendedName>
</protein>
<evidence type="ECO:0000313" key="3">
    <source>
        <dbReference type="Proteomes" id="UP000054498"/>
    </source>
</evidence>
<reference evidence="2 3" key="1">
    <citation type="journal article" date="2013" name="BMC Genomics">
        <title>Reconstruction of the lipid metabolism for the microalga Monoraphidium neglectum from its genome sequence reveals characteristics suitable for biofuel production.</title>
        <authorList>
            <person name="Bogen C."/>
            <person name="Al-Dilaimi A."/>
            <person name="Albersmeier A."/>
            <person name="Wichmann J."/>
            <person name="Grundmann M."/>
            <person name="Rupp O."/>
            <person name="Lauersen K.J."/>
            <person name="Blifernez-Klassen O."/>
            <person name="Kalinowski J."/>
            <person name="Goesmann A."/>
            <person name="Mussgnug J.H."/>
            <person name="Kruse O."/>
        </authorList>
    </citation>
    <scope>NUCLEOTIDE SEQUENCE [LARGE SCALE GENOMIC DNA]</scope>
    <source>
        <strain evidence="2 3">SAG 48.87</strain>
    </source>
</reference>
<sequence length="319" mass="34412">MLLRQAPSVACGSSRAARHQWSRTPALAVHAAKKGGSGGKEKKGGQKKGGGALAGLLKKKAEGQGAALEELATPAQYADPEINLLLLSICQSYWKAYKEYLITVDLQHLAEAIYKAPFVCLAHNSFEDGVDDPTFVYANRAALRLFDATWDELVGAPSRISGDESVQEERNTLLQQAAATGAVENCEGWRRSLKGRRFKIKGGRLFNVSEITGDLYGQAVVFSQYEEEDGSLVTVQGDAPPAVELPPTEEDLAAAEAAVTEQGAAVRALKEERGLTNQDPEVVAAVAELKARKEAQAALQRRWEDMVGSTIESLEEDDE</sequence>
<accession>A0A0D2MZW5</accession>
<dbReference type="Proteomes" id="UP000054498">
    <property type="component" value="Unassembled WGS sequence"/>
</dbReference>
<dbReference type="EMBL" id="KK100449">
    <property type="protein sequence ID" value="KIZ05842.1"/>
    <property type="molecule type" value="Genomic_DNA"/>
</dbReference>
<dbReference type="Pfam" id="PF08670">
    <property type="entry name" value="MEKHLA"/>
    <property type="match status" value="1"/>
</dbReference>
<keyword evidence="3" id="KW-1185">Reference proteome</keyword>
<evidence type="ECO:0000313" key="2">
    <source>
        <dbReference type="EMBL" id="KIZ05842.1"/>
    </source>
</evidence>
<proteinExistence type="predicted"/>
<dbReference type="RefSeq" id="XP_013904861.1">
    <property type="nucleotide sequence ID" value="XM_014049407.1"/>
</dbReference>
<gene>
    <name evidence="2" type="ORF">MNEG_2119</name>
</gene>
<feature type="domain" description="MEKHLA" evidence="1">
    <location>
        <begin position="88"/>
        <end position="226"/>
    </location>
</feature>
<dbReference type="OrthoDB" id="10266517at2759"/>
<dbReference type="Gene3D" id="3.30.450.20">
    <property type="entry name" value="PAS domain"/>
    <property type="match status" value="1"/>
</dbReference>
<dbReference type="InterPro" id="IPR035965">
    <property type="entry name" value="PAS-like_dom_sf"/>
</dbReference>
<dbReference type="AlphaFoldDB" id="A0A0D2MZW5"/>
<organism evidence="2 3">
    <name type="scientific">Monoraphidium neglectum</name>
    <dbReference type="NCBI Taxonomy" id="145388"/>
    <lineage>
        <taxon>Eukaryota</taxon>
        <taxon>Viridiplantae</taxon>
        <taxon>Chlorophyta</taxon>
        <taxon>core chlorophytes</taxon>
        <taxon>Chlorophyceae</taxon>
        <taxon>CS clade</taxon>
        <taxon>Sphaeropleales</taxon>
        <taxon>Selenastraceae</taxon>
        <taxon>Monoraphidium</taxon>
    </lineage>
</organism>
<dbReference type="GeneID" id="25734997"/>
<evidence type="ECO:0000259" key="1">
    <source>
        <dbReference type="Pfam" id="PF08670"/>
    </source>
</evidence>
<name>A0A0D2MZW5_9CHLO</name>
<dbReference type="InterPro" id="IPR013978">
    <property type="entry name" value="MEKHLA"/>
</dbReference>